<dbReference type="PROSITE" id="PS00221">
    <property type="entry name" value="MIP"/>
    <property type="match status" value="1"/>
</dbReference>
<dbReference type="Proteomes" id="UP000292702">
    <property type="component" value="Unassembled WGS sequence"/>
</dbReference>
<name>A0A4R0RCW4_9APHY</name>
<evidence type="ECO:0000256" key="5">
    <source>
        <dbReference type="ARBA" id="ARBA00022737"/>
    </source>
</evidence>
<dbReference type="PANTHER" id="PTHR43829:SF9">
    <property type="entry name" value="AQUAPORIN-9"/>
    <property type="match status" value="1"/>
</dbReference>
<evidence type="ECO:0000256" key="3">
    <source>
        <dbReference type="ARBA" id="ARBA00022448"/>
    </source>
</evidence>
<feature type="transmembrane region" description="Helical" evidence="11">
    <location>
        <begin position="102"/>
        <end position="131"/>
    </location>
</feature>
<evidence type="ECO:0000313" key="12">
    <source>
        <dbReference type="EMBL" id="TCD64533.1"/>
    </source>
</evidence>
<keyword evidence="5" id="KW-0677">Repeat</keyword>
<evidence type="ECO:0000256" key="9">
    <source>
        <dbReference type="RuleBase" id="RU000477"/>
    </source>
</evidence>
<feature type="transmembrane region" description="Helical" evidence="11">
    <location>
        <begin position="193"/>
        <end position="217"/>
    </location>
</feature>
<evidence type="ECO:0000256" key="6">
    <source>
        <dbReference type="ARBA" id="ARBA00022989"/>
    </source>
</evidence>
<keyword evidence="7 11" id="KW-0472">Membrane</keyword>
<dbReference type="InterPro" id="IPR023271">
    <property type="entry name" value="Aquaporin-like"/>
</dbReference>
<keyword evidence="3 9" id="KW-0813">Transport</keyword>
<feature type="transmembrane region" description="Helical" evidence="11">
    <location>
        <begin position="229"/>
        <end position="253"/>
    </location>
</feature>
<feature type="transmembrane region" description="Helical" evidence="11">
    <location>
        <begin position="281"/>
        <end position="301"/>
    </location>
</feature>
<dbReference type="PANTHER" id="PTHR43829">
    <property type="entry name" value="AQUAPORIN OR AQUAGLYCEROPORIN RELATED"/>
    <property type="match status" value="1"/>
</dbReference>
<keyword evidence="6 11" id="KW-1133">Transmembrane helix</keyword>
<dbReference type="CDD" id="cd00333">
    <property type="entry name" value="MIP"/>
    <property type="match status" value="1"/>
</dbReference>
<dbReference type="OrthoDB" id="3222at2759"/>
<dbReference type="GO" id="GO:0005886">
    <property type="term" value="C:plasma membrane"/>
    <property type="evidence" value="ECO:0007669"/>
    <property type="project" value="TreeGrafter"/>
</dbReference>
<dbReference type="SUPFAM" id="SSF81338">
    <property type="entry name" value="Aquaporin-like"/>
    <property type="match status" value="1"/>
</dbReference>
<comment type="subcellular location">
    <subcellularLocation>
        <location evidence="1">Membrane</location>
        <topology evidence="1">Multi-pass membrane protein</topology>
    </subcellularLocation>
</comment>
<proteinExistence type="inferred from homology"/>
<dbReference type="FunFam" id="1.20.1080.10:FF:000027">
    <property type="entry name" value="MIP aquaporin"/>
    <property type="match status" value="1"/>
</dbReference>
<comment type="similarity">
    <text evidence="2 9">Belongs to the MIP/aquaporin (TC 1.A.8) family.</text>
</comment>
<sequence>MSGGGSSIQSESIRETKVSAMHIEDQHTINDASTVSDETIHYTKYPNRWSKIREYIREPAAEFFGVMILIIFGNGVDCQVVLSGNTAVASSPKGDYLSINFAWAVGTAMGVWVSGGISGGHINPAVTIAFAMFRDFPWRKVPAYIFAQVMGGLCGAGIVYANYIHAIDLFEGGRHIRTVPGTASLFSTYAADYMTSVSCFFDEFIGTAVLLIVVCAISDTRNGPPPPGLAPLVLFILILGIGAALGFQTGYAINPARDLGPRLLTSMVGYGKAVYTFRNQYWLWCPVIAPIVGAIVGVFIYDSLFYTGSESIINRPNAMAKAHHERARASERQKPPAGVEDAV</sequence>
<comment type="catalytic activity">
    <reaction evidence="8">
        <text>H2O(in) = H2O(out)</text>
        <dbReference type="Rhea" id="RHEA:29667"/>
        <dbReference type="ChEBI" id="CHEBI:15377"/>
    </reaction>
</comment>
<dbReference type="Pfam" id="PF00230">
    <property type="entry name" value="MIP"/>
    <property type="match status" value="1"/>
</dbReference>
<dbReference type="PRINTS" id="PR00783">
    <property type="entry name" value="MINTRINSICP"/>
</dbReference>
<protein>
    <recommendedName>
        <fullName evidence="14">Aquaporin</fullName>
    </recommendedName>
</protein>
<comment type="caution">
    <text evidence="12">The sequence shown here is derived from an EMBL/GenBank/DDBJ whole genome shotgun (WGS) entry which is preliminary data.</text>
</comment>
<evidence type="ECO:0000256" key="4">
    <source>
        <dbReference type="ARBA" id="ARBA00022692"/>
    </source>
</evidence>
<keyword evidence="13" id="KW-1185">Reference proteome</keyword>
<feature type="transmembrane region" description="Helical" evidence="11">
    <location>
        <begin position="143"/>
        <end position="164"/>
    </location>
</feature>
<evidence type="ECO:0000256" key="8">
    <source>
        <dbReference type="ARBA" id="ARBA00034651"/>
    </source>
</evidence>
<dbReference type="NCBIfam" id="TIGR00861">
    <property type="entry name" value="MIP"/>
    <property type="match status" value="1"/>
</dbReference>
<evidence type="ECO:0000256" key="2">
    <source>
        <dbReference type="ARBA" id="ARBA00006175"/>
    </source>
</evidence>
<gene>
    <name evidence="12" type="ORF">EIP91_004000</name>
</gene>
<dbReference type="AlphaFoldDB" id="A0A4R0RCW4"/>
<dbReference type="InterPro" id="IPR022357">
    <property type="entry name" value="MIP_CS"/>
</dbReference>
<reference evidence="12 13" key="1">
    <citation type="submission" date="2018-11" db="EMBL/GenBank/DDBJ databases">
        <title>Genome assembly of Steccherinum ochraceum LE-BIN_3174, the white-rot fungus of the Steccherinaceae family (The Residual Polyporoid clade, Polyporales, Basidiomycota).</title>
        <authorList>
            <person name="Fedorova T.V."/>
            <person name="Glazunova O.A."/>
            <person name="Landesman E.O."/>
            <person name="Moiseenko K.V."/>
            <person name="Psurtseva N.V."/>
            <person name="Savinova O.S."/>
            <person name="Shakhova N.V."/>
            <person name="Tyazhelova T.V."/>
            <person name="Vasina D.V."/>
        </authorList>
    </citation>
    <scope>NUCLEOTIDE SEQUENCE [LARGE SCALE GENOMIC DNA]</scope>
    <source>
        <strain evidence="12 13">LE-BIN_3174</strain>
    </source>
</reference>
<evidence type="ECO:0000256" key="7">
    <source>
        <dbReference type="ARBA" id="ARBA00023136"/>
    </source>
</evidence>
<evidence type="ECO:0008006" key="14">
    <source>
        <dbReference type="Google" id="ProtNLM"/>
    </source>
</evidence>
<evidence type="ECO:0000256" key="1">
    <source>
        <dbReference type="ARBA" id="ARBA00004141"/>
    </source>
</evidence>
<feature type="region of interest" description="Disordered" evidence="10">
    <location>
        <begin position="323"/>
        <end position="343"/>
    </location>
</feature>
<dbReference type="GO" id="GO:0015250">
    <property type="term" value="F:water channel activity"/>
    <property type="evidence" value="ECO:0007669"/>
    <property type="project" value="TreeGrafter"/>
</dbReference>
<evidence type="ECO:0000313" key="13">
    <source>
        <dbReference type="Proteomes" id="UP000292702"/>
    </source>
</evidence>
<dbReference type="EMBL" id="RWJN01000231">
    <property type="protein sequence ID" value="TCD64533.1"/>
    <property type="molecule type" value="Genomic_DNA"/>
</dbReference>
<evidence type="ECO:0000256" key="10">
    <source>
        <dbReference type="SAM" id="MobiDB-lite"/>
    </source>
</evidence>
<dbReference type="STRING" id="92696.A0A4R0RCW4"/>
<organism evidence="12 13">
    <name type="scientific">Steccherinum ochraceum</name>
    <dbReference type="NCBI Taxonomy" id="92696"/>
    <lineage>
        <taxon>Eukaryota</taxon>
        <taxon>Fungi</taxon>
        <taxon>Dikarya</taxon>
        <taxon>Basidiomycota</taxon>
        <taxon>Agaricomycotina</taxon>
        <taxon>Agaricomycetes</taxon>
        <taxon>Polyporales</taxon>
        <taxon>Steccherinaceae</taxon>
        <taxon>Steccherinum</taxon>
    </lineage>
</organism>
<keyword evidence="4 9" id="KW-0812">Transmembrane</keyword>
<dbReference type="Gene3D" id="1.20.1080.10">
    <property type="entry name" value="Glycerol uptake facilitator protein"/>
    <property type="match status" value="1"/>
</dbReference>
<dbReference type="InterPro" id="IPR050363">
    <property type="entry name" value="MIP/Aquaporin"/>
</dbReference>
<evidence type="ECO:0000256" key="11">
    <source>
        <dbReference type="SAM" id="Phobius"/>
    </source>
</evidence>
<dbReference type="InterPro" id="IPR000425">
    <property type="entry name" value="MIP"/>
</dbReference>
<accession>A0A4R0RCW4</accession>
<dbReference type="GO" id="GO:0015254">
    <property type="term" value="F:glycerol channel activity"/>
    <property type="evidence" value="ECO:0007669"/>
    <property type="project" value="TreeGrafter"/>
</dbReference>